<feature type="transmembrane region" description="Helical" evidence="1">
    <location>
        <begin position="210"/>
        <end position="227"/>
    </location>
</feature>
<dbReference type="InterPro" id="IPR022134">
    <property type="entry name" value="DUF3667"/>
</dbReference>
<dbReference type="Pfam" id="PF12412">
    <property type="entry name" value="DUF3667"/>
    <property type="match status" value="1"/>
</dbReference>
<organism evidence="2 3">
    <name type="scientific">Roseateles oligotrophus</name>
    <dbReference type="NCBI Taxonomy" id="1769250"/>
    <lineage>
        <taxon>Bacteria</taxon>
        <taxon>Pseudomonadati</taxon>
        <taxon>Pseudomonadota</taxon>
        <taxon>Betaproteobacteria</taxon>
        <taxon>Burkholderiales</taxon>
        <taxon>Sphaerotilaceae</taxon>
        <taxon>Roseateles</taxon>
    </lineage>
</organism>
<name>A0ABT2YKY9_9BURK</name>
<proteinExistence type="predicted"/>
<evidence type="ECO:0000313" key="3">
    <source>
        <dbReference type="Proteomes" id="UP001209701"/>
    </source>
</evidence>
<evidence type="ECO:0000313" key="2">
    <source>
        <dbReference type="EMBL" id="MCV2370740.1"/>
    </source>
</evidence>
<keyword evidence="3" id="KW-1185">Reference proteome</keyword>
<feature type="transmembrane region" description="Helical" evidence="1">
    <location>
        <begin position="233"/>
        <end position="249"/>
    </location>
</feature>
<evidence type="ECO:0000256" key="1">
    <source>
        <dbReference type="SAM" id="Phobius"/>
    </source>
</evidence>
<gene>
    <name evidence="2" type="ORF">LNV07_21860</name>
</gene>
<protein>
    <submittedName>
        <fullName evidence="2">DUF3667 domain-containing protein</fullName>
    </submittedName>
</protein>
<feature type="transmembrane region" description="Helical" evidence="1">
    <location>
        <begin position="93"/>
        <end position="113"/>
    </location>
</feature>
<feature type="transmembrane region" description="Helical" evidence="1">
    <location>
        <begin position="134"/>
        <end position="156"/>
    </location>
</feature>
<feature type="transmembrane region" description="Helical" evidence="1">
    <location>
        <begin position="176"/>
        <end position="198"/>
    </location>
</feature>
<dbReference type="RefSeq" id="WP_263573329.1">
    <property type="nucleotide sequence ID" value="NZ_JAJIRN010000010.1"/>
</dbReference>
<comment type="caution">
    <text evidence="2">The sequence shown here is derived from an EMBL/GenBank/DDBJ whole genome shotgun (WGS) entry which is preliminary data.</text>
</comment>
<keyword evidence="1" id="KW-0472">Membrane</keyword>
<sequence>MPHDTARGSTPIVHPSCRSCAAPLQGPFCHVCGIKAPHLPLTLAGMWQDFSERVLHIEKSLKRTVGHLCWQPQAVFKAFLQGQRLSYTHPLPFLVAIATLSVLLSHFYGDAYFDVYRAKLLQQVRGSLSPARAALYAQLNLWLSLAMPYWMLVFTLPTAGLMRALFPKRGFTVAEAWAVGLYGIAMAMLFDLAVSALGQWARMPMLRLQIITDAMLLLITIAYYLAWLGFKPWTLLRVVAACLFGFALMNQLQEMAIYGIAAWLPGIQ</sequence>
<accession>A0ABT2YKY9</accession>
<dbReference type="EMBL" id="JAJIRN010000010">
    <property type="protein sequence ID" value="MCV2370740.1"/>
    <property type="molecule type" value="Genomic_DNA"/>
</dbReference>
<keyword evidence="1" id="KW-0812">Transmembrane</keyword>
<dbReference type="Proteomes" id="UP001209701">
    <property type="component" value="Unassembled WGS sequence"/>
</dbReference>
<reference evidence="2 3" key="1">
    <citation type="submission" date="2021-11" db="EMBL/GenBank/DDBJ databases">
        <authorList>
            <person name="Liang Q."/>
            <person name="Mou H."/>
            <person name="Liu Z."/>
        </authorList>
    </citation>
    <scope>NUCLEOTIDE SEQUENCE [LARGE SCALE GENOMIC DNA]</scope>
    <source>
        <strain evidence="2 3">CHU3</strain>
    </source>
</reference>
<keyword evidence="1" id="KW-1133">Transmembrane helix</keyword>